<evidence type="ECO:0000313" key="17">
    <source>
        <dbReference type="Proteomes" id="UP000254131"/>
    </source>
</evidence>
<dbReference type="Proteomes" id="UP000466051">
    <property type="component" value="Unassembled WGS sequence"/>
</dbReference>
<dbReference type="HAMAP" id="MF_01582">
    <property type="entry name" value="Ser_Thr_transp_SstT"/>
    <property type="match status" value="1"/>
</dbReference>
<dbReference type="EMBL" id="UFVB01000001">
    <property type="protein sequence ID" value="SUW91494.1"/>
    <property type="molecule type" value="Genomic_DNA"/>
</dbReference>
<dbReference type="Proteomes" id="UP000410873">
    <property type="component" value="Unassembled WGS sequence"/>
</dbReference>
<feature type="transmembrane region" description="Helical" evidence="9">
    <location>
        <begin position="82"/>
        <end position="103"/>
    </location>
</feature>
<keyword evidence="4 9" id="KW-0812">Transmembrane</keyword>
<dbReference type="InterPro" id="IPR023025">
    <property type="entry name" value="Ser_Thr_transp_SstT"/>
</dbReference>
<dbReference type="RefSeq" id="WP_002858067.1">
    <property type="nucleotide sequence ID" value="NZ_AACERE020000001.1"/>
</dbReference>
<sequence length="407" mass="43270">MFSKIIQSYAKGNLIVQICIGIALGILIGISSKEISEIANLLGILFTSALKAIAPMLVFILILTSICTKDFSQSGAKIKNIIILYIVGTFFASACAVLANFFFPVKLVLDGVQTATNSSPTHMSDIFKDLLFKIVDNPINALSSGNYLGILTWAIAGGIALKHCSNEAKQVFIDINEGVLKIVKFVVKLAPFGIFGLVANSVAQTGAQGLLSYVKLLILLVATMLFVTFVINALIVFFYTRKNPFPLIFICLRHSAFFAFFTRSSAANIPVNMALCAKLGIDKEFYGISIPLGATINMAGAAVTIAILSLTAANTVGIEISLLQAFLLSIIATFAACGASGVAGGSLLLIPLACSLFNIDYDIAMKVVAIGFIIGVIQDSVETALNSSTDVLFTAICSKNELNYNIK</sequence>
<evidence type="ECO:0000313" key="12">
    <source>
        <dbReference type="EMBL" id="EAK8192895.1"/>
    </source>
</evidence>
<dbReference type="PANTHER" id="PTHR42865:SF8">
    <property type="entry name" value="SERINE_THREONINE TRANSPORTER SSTT"/>
    <property type="match status" value="1"/>
</dbReference>
<evidence type="ECO:0000313" key="10">
    <source>
        <dbReference type="EMBL" id="EAJ9718109.1"/>
    </source>
</evidence>
<feature type="transmembrane region" description="Helical" evidence="9">
    <location>
        <begin position="325"/>
        <end position="350"/>
    </location>
</feature>
<evidence type="ECO:0000313" key="15">
    <source>
        <dbReference type="EMBL" id="OEY03926.1"/>
    </source>
</evidence>
<keyword evidence="7 9" id="KW-1133">Transmembrane helix</keyword>
<dbReference type="Proteomes" id="UP000349590">
    <property type="component" value="Unassembled WGS sequence"/>
</dbReference>
<dbReference type="GO" id="GO:0005295">
    <property type="term" value="F:neutral L-amino acid:sodium symporter activity"/>
    <property type="evidence" value="ECO:0007669"/>
    <property type="project" value="TreeGrafter"/>
</dbReference>
<dbReference type="EMBL" id="JAJUOL010000003">
    <property type="protein sequence ID" value="MCH3850917.1"/>
    <property type="molecule type" value="Genomic_DNA"/>
</dbReference>
<feature type="transmembrane region" description="Helical" evidence="9">
    <location>
        <begin position="147"/>
        <end position="164"/>
    </location>
</feature>
<dbReference type="InterPro" id="IPR001991">
    <property type="entry name" value="Na-dicarboxylate_symporter"/>
</dbReference>
<feature type="transmembrane region" description="Helical" evidence="9">
    <location>
        <begin position="12"/>
        <end position="32"/>
    </location>
</feature>
<dbReference type="PRINTS" id="PR00173">
    <property type="entry name" value="EDTRNSPORT"/>
</dbReference>
<reference evidence="11 20" key="2">
    <citation type="submission" date="2018-05" db="EMBL/GenBank/DDBJ databases">
        <authorList>
            <consortium name="PulseNet: The National Subtyping Network for Foodborne Disease Surveillance"/>
            <person name="Tarr C.L."/>
            <person name="Trees E."/>
            <person name="Katz L.S."/>
            <person name="Carleton-Romer H.A."/>
            <person name="Stroika S."/>
            <person name="Kucerova Z."/>
            <person name="Roache K.F."/>
            <person name="Sabol A.L."/>
            <person name="Besser J."/>
            <person name="Gerner-Smidt P."/>
        </authorList>
    </citation>
    <scope>NUCLEOTIDE SEQUENCE [LARGE SCALE GENOMIC DNA]</scope>
    <source>
        <strain evidence="11 20">PNUSAC003589</strain>
        <strain evidence="10 18">PNUSAC009041</strain>
        <strain evidence="13 21">PNUSAC013726</strain>
    </source>
</reference>
<evidence type="ECO:0000313" key="16">
    <source>
        <dbReference type="EMBL" id="SUW91494.1"/>
    </source>
</evidence>
<dbReference type="SUPFAM" id="SSF118215">
    <property type="entry name" value="Proton glutamate symport protein"/>
    <property type="match status" value="1"/>
</dbReference>
<evidence type="ECO:0000256" key="1">
    <source>
        <dbReference type="ARBA" id="ARBA00004141"/>
    </source>
</evidence>
<evidence type="ECO:0000256" key="7">
    <source>
        <dbReference type="ARBA" id="ARBA00022989"/>
    </source>
</evidence>
<dbReference type="OMA" id="YIGILTW"/>
<dbReference type="AlphaFoldDB" id="A0A1E7PID1"/>
<evidence type="ECO:0000313" key="20">
    <source>
        <dbReference type="Proteomes" id="UP000410873"/>
    </source>
</evidence>
<dbReference type="NCBIfam" id="NF010151">
    <property type="entry name" value="PRK13628.1"/>
    <property type="match status" value="1"/>
</dbReference>
<feature type="transmembrane region" description="Helical" evidence="9">
    <location>
        <begin position="38"/>
        <end position="62"/>
    </location>
</feature>
<evidence type="ECO:0000313" key="19">
    <source>
        <dbReference type="Proteomes" id="UP000358933"/>
    </source>
</evidence>
<evidence type="ECO:0000313" key="21">
    <source>
        <dbReference type="Proteomes" id="UP000466051"/>
    </source>
</evidence>
<evidence type="ECO:0000256" key="2">
    <source>
        <dbReference type="ARBA" id="ARBA00022448"/>
    </source>
</evidence>
<protein>
    <submittedName>
        <fullName evidence="11">Serine/threonine transporter SstT</fullName>
    </submittedName>
</protein>
<reference evidence="12 19" key="4">
    <citation type="submission" date="2019-04" db="EMBL/GenBank/DDBJ databases">
        <authorList>
            <person name="Ashton P.M."/>
            <person name="Dallman T."/>
            <person name="Nair S."/>
            <person name="De Pinna E."/>
            <person name="Peters T."/>
            <person name="Grant K."/>
        </authorList>
    </citation>
    <scope>NUCLEOTIDE SEQUENCE [LARGE SCALE GENOMIC DNA]</scope>
    <source>
        <strain evidence="12 19">OXC2299</strain>
    </source>
</reference>
<evidence type="ECO:0000256" key="5">
    <source>
        <dbReference type="ARBA" id="ARBA00022847"/>
    </source>
</evidence>
<keyword evidence="2" id="KW-0813">Transport</keyword>
<evidence type="ECO:0000313" key="11">
    <source>
        <dbReference type="EMBL" id="EAK3958552.1"/>
    </source>
</evidence>
<keyword evidence="6" id="KW-0029">Amino-acid transport</keyword>
<evidence type="ECO:0000256" key="4">
    <source>
        <dbReference type="ARBA" id="ARBA00022692"/>
    </source>
</evidence>
<dbReference type="Pfam" id="PF00375">
    <property type="entry name" value="SDF"/>
    <property type="match status" value="1"/>
</dbReference>
<feature type="transmembrane region" description="Helical" evidence="9">
    <location>
        <begin position="216"/>
        <end position="240"/>
    </location>
</feature>
<gene>
    <name evidence="11" type="primary">sstT</name>
    <name evidence="15" type="ORF">A0K99_00395</name>
    <name evidence="11" type="ORF">C1418_01650</name>
    <name evidence="12" type="ORF">E7N58_01675</name>
    <name evidence="10" type="ORF">E8P16_01390</name>
    <name evidence="13" type="ORF">GNO00_02305</name>
    <name evidence="14" type="ORF">LZC39_02065</name>
    <name evidence="16" type="ORF">NCTC13105_00111</name>
</gene>
<feature type="transmembrane region" description="Helical" evidence="9">
    <location>
        <begin position="185"/>
        <end position="204"/>
    </location>
</feature>
<dbReference type="EMBL" id="AANOAG010000002">
    <property type="protein sequence ID" value="EDP7180409.1"/>
    <property type="molecule type" value="Genomic_DNA"/>
</dbReference>
<evidence type="ECO:0000313" key="18">
    <source>
        <dbReference type="Proteomes" id="UP000349590"/>
    </source>
</evidence>
<keyword evidence="8 9" id="KW-0472">Membrane</keyword>
<dbReference type="GO" id="GO:0015826">
    <property type="term" value="P:threonine transport"/>
    <property type="evidence" value="ECO:0007669"/>
    <property type="project" value="InterPro"/>
</dbReference>
<evidence type="ECO:0000313" key="13">
    <source>
        <dbReference type="EMBL" id="EDP7180409.1"/>
    </source>
</evidence>
<keyword evidence="3" id="KW-1003">Cell membrane</keyword>
<dbReference type="EMBL" id="AACCII010000001">
    <property type="protein sequence ID" value="EAJ9718109.1"/>
    <property type="molecule type" value="Genomic_DNA"/>
</dbReference>
<dbReference type="Proteomes" id="UP000358933">
    <property type="component" value="Unassembled WGS sequence"/>
</dbReference>
<evidence type="ECO:0000256" key="6">
    <source>
        <dbReference type="ARBA" id="ARBA00022970"/>
    </source>
</evidence>
<accession>A0A1E7PID1</accession>
<dbReference type="InterPro" id="IPR036458">
    <property type="entry name" value="Na:dicarbo_symporter_sf"/>
</dbReference>
<feature type="transmembrane region" description="Helical" evidence="9">
    <location>
        <begin position="286"/>
        <end position="313"/>
    </location>
</feature>
<comment type="caution">
    <text evidence="11">The sequence shown here is derived from an EMBL/GenBank/DDBJ whole genome shotgun (WGS) entry which is preliminary data.</text>
</comment>
<reference evidence="14" key="5">
    <citation type="submission" date="2021-12" db="EMBL/GenBank/DDBJ databases">
        <title>Prevalence of phenicol resistance gene fexA in Campylobacter isolated from poultry supply chain.</title>
        <authorList>
            <person name="Tang B."/>
            <person name="Zheng X."/>
            <person name="Lin J."/>
            <person name="Lin R."/>
            <person name="Yang H."/>
            <person name="Shen Z."/>
            <person name="Xia F."/>
        </authorList>
    </citation>
    <scope>NUCLEOTIDE SEQUENCE</scope>
    <source>
        <strain evidence="14">CJHN2011004</strain>
    </source>
</reference>
<reference evidence="16 17" key="3">
    <citation type="submission" date="2018-06" db="EMBL/GenBank/DDBJ databases">
        <authorList>
            <consortium name="Pathogen Informatics"/>
            <person name="Doyle S."/>
        </authorList>
    </citation>
    <scope>NUCLEOTIDE SEQUENCE [LARGE SCALE GENOMIC DNA]</scope>
    <source>
        <strain evidence="16 17">NCTC13105</strain>
    </source>
</reference>
<dbReference type="GO" id="GO:0005886">
    <property type="term" value="C:plasma membrane"/>
    <property type="evidence" value="ECO:0007669"/>
    <property type="project" value="TreeGrafter"/>
</dbReference>
<comment type="subcellular location">
    <subcellularLocation>
        <location evidence="1">Membrane</location>
        <topology evidence="1">Multi-pass membrane protein</topology>
    </subcellularLocation>
</comment>
<dbReference type="Proteomes" id="UP000865592">
    <property type="component" value="Unassembled WGS sequence"/>
</dbReference>
<dbReference type="Gene3D" id="1.10.3860.10">
    <property type="entry name" value="Sodium:dicarboxylate symporter"/>
    <property type="match status" value="1"/>
</dbReference>
<evidence type="ECO:0000313" key="22">
    <source>
        <dbReference type="Proteomes" id="UP000865592"/>
    </source>
</evidence>
<dbReference type="GO" id="GO:0032329">
    <property type="term" value="P:serine transport"/>
    <property type="evidence" value="ECO:0007669"/>
    <property type="project" value="InterPro"/>
</dbReference>
<dbReference type="EMBL" id="AACFWJ010000001">
    <property type="protein sequence ID" value="EAK3958552.1"/>
    <property type="molecule type" value="Genomic_DNA"/>
</dbReference>
<dbReference type="Proteomes" id="UP000254131">
    <property type="component" value="Unassembled WGS sequence"/>
</dbReference>
<reference evidence="15 22" key="1">
    <citation type="submission" date="2016-09" db="EMBL/GenBank/DDBJ databases">
        <title>Campylobacter genomics.</title>
        <authorList>
            <person name="Weis A.M."/>
            <person name="Weimer B.C."/>
            <person name="Gilpin B."/>
            <person name="Huang B.C."/>
            <person name="Kong N."/>
        </authorList>
    </citation>
    <scope>NUCLEOTIDE SEQUENCE [LARGE SCALE GENOMIC DNA]</scope>
    <source>
        <strain evidence="15 22">BCW_4735</strain>
    </source>
</reference>
<evidence type="ECO:0000256" key="8">
    <source>
        <dbReference type="ARBA" id="ARBA00023136"/>
    </source>
</evidence>
<organism evidence="11 20">
    <name type="scientific">Campylobacter jejuni</name>
    <dbReference type="NCBI Taxonomy" id="197"/>
    <lineage>
        <taxon>Bacteria</taxon>
        <taxon>Pseudomonadati</taxon>
        <taxon>Campylobacterota</taxon>
        <taxon>Epsilonproteobacteria</taxon>
        <taxon>Campylobacterales</taxon>
        <taxon>Campylobacteraceae</taxon>
        <taxon>Campylobacter</taxon>
    </lineage>
</organism>
<evidence type="ECO:0000256" key="9">
    <source>
        <dbReference type="SAM" id="Phobius"/>
    </source>
</evidence>
<evidence type="ECO:0000256" key="3">
    <source>
        <dbReference type="ARBA" id="ARBA00022475"/>
    </source>
</evidence>
<feature type="transmembrane region" description="Helical" evidence="9">
    <location>
        <begin position="247"/>
        <end position="266"/>
    </location>
</feature>
<dbReference type="EMBL" id="AACJKW010000002">
    <property type="protein sequence ID" value="EAK8192895.1"/>
    <property type="molecule type" value="Genomic_DNA"/>
</dbReference>
<evidence type="ECO:0000313" key="14">
    <source>
        <dbReference type="EMBL" id="MCH3850917.1"/>
    </source>
</evidence>
<dbReference type="SMR" id="A0A1E7PID1"/>
<proteinExistence type="inferred from homology"/>
<dbReference type="PANTHER" id="PTHR42865">
    <property type="entry name" value="PROTON/GLUTAMATE-ASPARTATE SYMPORTER"/>
    <property type="match status" value="1"/>
</dbReference>
<dbReference type="EMBL" id="MKBD01000001">
    <property type="protein sequence ID" value="OEY03926.1"/>
    <property type="molecule type" value="Genomic_DNA"/>
</dbReference>
<keyword evidence="5" id="KW-0769">Symport</keyword>
<name>A0A1E7PID1_CAMJU</name>
<dbReference type="Proteomes" id="UP001199644">
    <property type="component" value="Unassembled WGS sequence"/>
</dbReference>